<keyword evidence="2" id="KW-1185">Reference proteome</keyword>
<dbReference type="RefSeq" id="WP_008276427.1">
    <property type="nucleotide sequence ID" value="NZ_AAXW01000024.1"/>
</dbReference>
<dbReference type="Proteomes" id="UP000003781">
    <property type="component" value="Unassembled WGS sequence"/>
</dbReference>
<evidence type="ECO:0000313" key="2">
    <source>
        <dbReference type="Proteomes" id="UP000003781"/>
    </source>
</evidence>
<protein>
    <submittedName>
        <fullName evidence="1">Uncharacterized protein</fullName>
    </submittedName>
</protein>
<comment type="caution">
    <text evidence="1">The sequence shown here is derived from an EMBL/GenBank/DDBJ whole genome shotgun (WGS) entry which is preliminary data.</text>
</comment>
<dbReference type="AlphaFoldDB" id="A3ISS5"/>
<name>A3ISS5_9CHRO</name>
<gene>
    <name evidence="1" type="ORF">CY0110_26747</name>
</gene>
<accession>A3ISS5</accession>
<reference evidence="1 2" key="1">
    <citation type="submission" date="2007-03" db="EMBL/GenBank/DDBJ databases">
        <authorList>
            <person name="Stal L."/>
            <person name="Ferriera S."/>
            <person name="Johnson J."/>
            <person name="Kravitz S."/>
            <person name="Beeson K."/>
            <person name="Sutton G."/>
            <person name="Rogers Y.-H."/>
            <person name="Friedman R."/>
            <person name="Frazier M."/>
            <person name="Venter J.C."/>
        </authorList>
    </citation>
    <scope>NUCLEOTIDE SEQUENCE [LARGE SCALE GENOMIC DNA]</scope>
    <source>
        <strain evidence="1 2">CCY0110</strain>
    </source>
</reference>
<sequence>MLYKPLKMMIITATVLVWIRLLAGSLEVFNNPNQSLVDNQTIASESKSYIQR</sequence>
<proteinExistence type="predicted"/>
<organism evidence="1 2">
    <name type="scientific">Crocosphaera chwakensis CCY0110</name>
    <dbReference type="NCBI Taxonomy" id="391612"/>
    <lineage>
        <taxon>Bacteria</taxon>
        <taxon>Bacillati</taxon>
        <taxon>Cyanobacteriota</taxon>
        <taxon>Cyanophyceae</taxon>
        <taxon>Oscillatoriophycideae</taxon>
        <taxon>Chroococcales</taxon>
        <taxon>Aphanothecaceae</taxon>
        <taxon>Crocosphaera</taxon>
        <taxon>Crocosphaera chwakensis</taxon>
    </lineage>
</organism>
<dbReference type="eggNOG" id="ENOG50321IM">
    <property type="taxonomic scope" value="Bacteria"/>
</dbReference>
<dbReference type="EMBL" id="AAXW01000024">
    <property type="protein sequence ID" value="EAZ90495.1"/>
    <property type="molecule type" value="Genomic_DNA"/>
</dbReference>
<evidence type="ECO:0000313" key="1">
    <source>
        <dbReference type="EMBL" id="EAZ90495.1"/>
    </source>
</evidence>